<dbReference type="GO" id="GO:0008270">
    <property type="term" value="F:zinc ion binding"/>
    <property type="evidence" value="ECO:0007669"/>
    <property type="project" value="InterPro"/>
</dbReference>
<feature type="domain" description="Zn(2)-C6 fungal-type" evidence="3">
    <location>
        <begin position="8"/>
        <end position="38"/>
    </location>
</feature>
<dbReference type="Proteomes" id="UP000059188">
    <property type="component" value="Unassembled WGS sequence"/>
</dbReference>
<accession>A0A0B7FBE3</accession>
<dbReference type="SMART" id="SM00066">
    <property type="entry name" value="GAL4"/>
    <property type="match status" value="1"/>
</dbReference>
<dbReference type="Pfam" id="PF00172">
    <property type="entry name" value="Zn_clus"/>
    <property type="match status" value="1"/>
</dbReference>
<dbReference type="InterPro" id="IPR001138">
    <property type="entry name" value="Zn2Cys6_DnaBD"/>
</dbReference>
<dbReference type="PANTHER" id="PTHR37534:SF46">
    <property type="entry name" value="ZN(II)2CYS6 TRANSCRIPTION FACTOR (EUROFUNG)"/>
    <property type="match status" value="1"/>
</dbReference>
<dbReference type="CDD" id="cd00067">
    <property type="entry name" value="GAL4"/>
    <property type="match status" value="1"/>
</dbReference>
<dbReference type="SUPFAM" id="SSF57701">
    <property type="entry name" value="Zn2/Cys6 DNA-binding domain"/>
    <property type="match status" value="1"/>
</dbReference>
<reference evidence="4 5" key="1">
    <citation type="submission" date="2014-11" db="EMBL/GenBank/DDBJ databases">
        <authorList>
            <person name="Wibberg Daniel"/>
        </authorList>
    </citation>
    <scope>NUCLEOTIDE SEQUENCE [LARGE SCALE GENOMIC DNA]</scope>
    <source>
        <strain evidence="4">Rhizoctonia solani AG1-IB 7/3/14</strain>
    </source>
</reference>
<evidence type="ECO:0000313" key="5">
    <source>
        <dbReference type="Proteomes" id="UP000059188"/>
    </source>
</evidence>
<protein>
    <recommendedName>
        <fullName evidence="3">Zn(2)-C6 fungal-type domain-containing protein</fullName>
    </recommendedName>
</protein>
<gene>
    <name evidence="4" type="primary">RDS1</name>
    <name evidence="4" type="ORF">RSOLAG1IB_06382</name>
</gene>
<dbReference type="Pfam" id="PF11951">
    <property type="entry name" value="Fungal_trans_2"/>
    <property type="match status" value="1"/>
</dbReference>
<dbReference type="Gene3D" id="4.10.240.10">
    <property type="entry name" value="Zn(2)-C6 fungal-type DNA-binding domain"/>
    <property type="match status" value="1"/>
</dbReference>
<evidence type="ECO:0000256" key="2">
    <source>
        <dbReference type="ARBA" id="ARBA00023242"/>
    </source>
</evidence>
<dbReference type="OrthoDB" id="5419315at2759"/>
<keyword evidence="2" id="KW-0539">Nucleus</keyword>
<evidence type="ECO:0000259" key="3">
    <source>
        <dbReference type="PROSITE" id="PS50048"/>
    </source>
</evidence>
<dbReference type="PROSITE" id="PS00463">
    <property type="entry name" value="ZN2_CY6_FUNGAL_1"/>
    <property type="match status" value="1"/>
</dbReference>
<dbReference type="AlphaFoldDB" id="A0A0B7FBE3"/>
<dbReference type="PANTHER" id="PTHR37534">
    <property type="entry name" value="TRANSCRIPTIONAL ACTIVATOR PROTEIN UGA3"/>
    <property type="match status" value="1"/>
</dbReference>
<organism evidence="4 5">
    <name type="scientific">Thanatephorus cucumeris (strain AG1-IB / isolate 7/3/14)</name>
    <name type="common">Lettuce bottom rot fungus</name>
    <name type="synonym">Rhizoctonia solani</name>
    <dbReference type="NCBI Taxonomy" id="1108050"/>
    <lineage>
        <taxon>Eukaryota</taxon>
        <taxon>Fungi</taxon>
        <taxon>Dikarya</taxon>
        <taxon>Basidiomycota</taxon>
        <taxon>Agaricomycotina</taxon>
        <taxon>Agaricomycetes</taxon>
        <taxon>Cantharellales</taxon>
        <taxon>Ceratobasidiaceae</taxon>
        <taxon>Rhizoctonia</taxon>
        <taxon>Rhizoctonia solani AG-1</taxon>
    </lineage>
</organism>
<dbReference type="GO" id="GO:0005634">
    <property type="term" value="C:nucleus"/>
    <property type="evidence" value="ECO:0007669"/>
    <property type="project" value="UniProtKB-SubCell"/>
</dbReference>
<comment type="subcellular location">
    <subcellularLocation>
        <location evidence="1">Nucleus</location>
    </subcellularLocation>
</comment>
<dbReference type="GO" id="GO:0000981">
    <property type="term" value="F:DNA-binding transcription factor activity, RNA polymerase II-specific"/>
    <property type="evidence" value="ECO:0007669"/>
    <property type="project" value="InterPro"/>
</dbReference>
<dbReference type="InterPro" id="IPR036864">
    <property type="entry name" value="Zn2-C6_fun-type_DNA-bd_sf"/>
</dbReference>
<name>A0A0B7FBE3_THACB</name>
<dbReference type="EMBL" id="LN679112">
    <property type="protein sequence ID" value="CEL53527.1"/>
    <property type="molecule type" value="Genomic_DNA"/>
</dbReference>
<dbReference type="STRING" id="1108050.A0A0B7FBE3"/>
<evidence type="ECO:0000256" key="1">
    <source>
        <dbReference type="ARBA" id="ARBA00004123"/>
    </source>
</evidence>
<dbReference type="InterPro" id="IPR021858">
    <property type="entry name" value="Fun_TF"/>
</dbReference>
<evidence type="ECO:0000313" key="4">
    <source>
        <dbReference type="EMBL" id="CEL53527.1"/>
    </source>
</evidence>
<dbReference type="PROSITE" id="PS50048">
    <property type="entry name" value="ZN2_CY6_FUNGAL_2"/>
    <property type="match status" value="1"/>
</dbReference>
<keyword evidence="5" id="KW-1185">Reference proteome</keyword>
<sequence>MFIRSTTGCSRCKNMRKKCDEKKPECSRCVSRKVECRYEYIQSKGKGLKNRTTPGSRSQHGLEQANVPLIDDELVHVAESTYTTPHDRPTVDAHIHTLDRPGGLDSATLPMTNASLLFNTSDTVPFYPPTLVQPLNLSIADSHALLEQPNSTRGIRDQASFYNASILAPLSNSFEHSQFFLPVFGPNTTLDEEESGEIDVEGIKPIICIPSPLNATMDNNSIEFVLQNYANWIPLVLFDPLKVVHKAKQLVLDQFALSTASRTRILLIARLVHTLASNWALNEEGAMILRLLQESIFNNLVGYHIQYPISEATRKHANSALGNILELMSIQIPTSPLSSTLRLFTTAAPVFLSACPLPHPPHLLDILLDPSLDLRHFAAVDVMLSVITGRITFCRYYVPWSLDLSERLLERLDSQGVEWLLGIPDQFVIVLAYMSGLREDAQQQTSEYQHNEYTGFGHILNNGTYDNQSHAWPGIIERGVAEKLEDDLGKIRILQCESEDPALKLTRMVIQECWREVVYIYFYMGLCGATAQDPYVQHAQKKYMRLVNGIKPGRHPDMFLVFPMIVAGLAAIKHKDRRTIVSRIVGLPEHVNPGTLGNDLGRCLKRGIECRYDFIEHRGESLVNRTRPAPRSAAEAKQAEDPSVRAISVAPRPLLAAPSPSLHAIMGPTELAFSHSDNLPGPFAFSTDYNVTRRRLLPQLCLFQSLDPVTALPRILPYQPITSSENGFCADSTATLPKSNLSTHPQFIQQIPSTVLEEDGIEEVDIEGVRLILYAIPSSGGSRNNSSIEFVMQNCKAFFDILYARWMPLTMFDPLKIAHKVKDVVAHQFCLSNTSRIRVLLVARLMNTLVNRWVLDEQGVSALGLLRDSILGSIMTCSLQYPISEQTRRQASGALDNLLELMGIQIVASPLSSALQLFAVAAPVFLAACPPPHPPHLLDIFLEPGLNLRHFAAADVILSTITGRATSCRYYVPWSLELSERLLERLDSQGVEWLVGIPDQFVMVLAYMSRLQESAQKQAFALIGAGPACLSENGVRYTSNAKNFGNGWGGIIAPTVAEKLEDELRRIRILPGESKDPALIITRMVIQECWREVVYIYFYMVC</sequence>
<proteinExistence type="predicted"/>